<dbReference type="InterPro" id="IPR009057">
    <property type="entry name" value="Homeodomain-like_sf"/>
</dbReference>
<dbReference type="InterPro" id="IPR052709">
    <property type="entry name" value="Transposase-MT_Hybrid"/>
</dbReference>
<dbReference type="InterPro" id="IPR036397">
    <property type="entry name" value="RNaseH_sf"/>
</dbReference>
<dbReference type="GO" id="GO:0005634">
    <property type="term" value="C:nucleus"/>
    <property type="evidence" value="ECO:0007669"/>
    <property type="project" value="UniProtKB-SubCell"/>
</dbReference>
<dbReference type="GO" id="GO:0015074">
    <property type="term" value="P:DNA integration"/>
    <property type="evidence" value="ECO:0007669"/>
    <property type="project" value="TreeGrafter"/>
</dbReference>
<dbReference type="OrthoDB" id="10032414at2759"/>
<dbReference type="Gene3D" id="3.30.420.10">
    <property type="entry name" value="Ribonuclease H-like superfamily/Ribonuclease H"/>
    <property type="match status" value="1"/>
</dbReference>
<dbReference type="GO" id="GO:0003697">
    <property type="term" value="F:single-stranded DNA binding"/>
    <property type="evidence" value="ECO:0007669"/>
    <property type="project" value="TreeGrafter"/>
</dbReference>
<sequence>MVPSNGGKDQIFLRGVSFTDTFYIGFSGKFVPIFGRWRKNATQAANKICAVYGEGAVSERTVRKWFARFKAGDFNLEDQERPGRPSTTDEEQIKTLMENNPHYTTRKLAEMLNMSKSTIHKHFVKLGYINRFDVWVPHDLTEKNLMDRISICDSLYKRNEETPFLKQIVTGDEKWIIYNNVERKRSRGKRNESPLAIPKAGLHPKKVMLCVWWDWKGILYYELLPNNKTINSEKYCSQLDELKTAIEQKRPEIANQKDVVFHQDNARPVSLITRQKLLELGWDVLPHPPYSPDLAPSDFHLFRPLQNSLNGKSFNSLVEVKNHLEKFFAEKPERFWKDGIFKLPERWRKVVEQNGTYII</sequence>
<dbReference type="GO" id="GO:0006303">
    <property type="term" value="P:double-strand break repair via nonhomologous end joining"/>
    <property type="evidence" value="ECO:0007669"/>
    <property type="project" value="TreeGrafter"/>
</dbReference>
<dbReference type="InterPro" id="IPR001888">
    <property type="entry name" value="Transposase_1"/>
</dbReference>
<dbReference type="GO" id="GO:0031297">
    <property type="term" value="P:replication fork processing"/>
    <property type="evidence" value="ECO:0007669"/>
    <property type="project" value="TreeGrafter"/>
</dbReference>
<dbReference type="PANTHER" id="PTHR46060">
    <property type="entry name" value="MARINER MOS1 TRANSPOSASE-LIKE PROTEIN"/>
    <property type="match status" value="1"/>
</dbReference>
<dbReference type="STRING" id="12957.A0A158N9V2"/>
<organism evidence="3 4">
    <name type="scientific">Atta cephalotes</name>
    <name type="common">Leafcutter ant</name>
    <dbReference type="NCBI Taxonomy" id="12957"/>
    <lineage>
        <taxon>Eukaryota</taxon>
        <taxon>Metazoa</taxon>
        <taxon>Ecdysozoa</taxon>
        <taxon>Arthropoda</taxon>
        <taxon>Hexapoda</taxon>
        <taxon>Insecta</taxon>
        <taxon>Pterygota</taxon>
        <taxon>Neoptera</taxon>
        <taxon>Endopterygota</taxon>
        <taxon>Hymenoptera</taxon>
        <taxon>Apocrita</taxon>
        <taxon>Aculeata</taxon>
        <taxon>Formicoidea</taxon>
        <taxon>Formicidae</taxon>
        <taxon>Myrmicinae</taxon>
        <taxon>Atta</taxon>
    </lineage>
</organism>
<dbReference type="PANTHER" id="PTHR46060:SF2">
    <property type="entry name" value="HISTONE-LYSINE N-METHYLTRANSFERASE SETMAR"/>
    <property type="match status" value="1"/>
</dbReference>
<dbReference type="InterPro" id="IPR041426">
    <property type="entry name" value="Mos1_HTH"/>
</dbReference>
<evidence type="ECO:0000259" key="2">
    <source>
        <dbReference type="Pfam" id="PF17906"/>
    </source>
</evidence>
<evidence type="ECO:0000313" key="3">
    <source>
        <dbReference type="EnsemblMetazoa" id="XP_012054310.1"/>
    </source>
</evidence>
<evidence type="ECO:0000313" key="4">
    <source>
        <dbReference type="Proteomes" id="UP000005205"/>
    </source>
</evidence>
<proteinExistence type="predicted"/>
<dbReference type="GO" id="GO:0000729">
    <property type="term" value="P:DNA double-strand break processing"/>
    <property type="evidence" value="ECO:0007669"/>
    <property type="project" value="TreeGrafter"/>
</dbReference>
<dbReference type="AlphaFoldDB" id="A0A158N9V2"/>
<dbReference type="Gene3D" id="1.10.10.1450">
    <property type="match status" value="1"/>
</dbReference>
<dbReference type="EMBL" id="ADTU01009654">
    <property type="status" value="NOT_ANNOTATED_CDS"/>
    <property type="molecule type" value="Genomic_DNA"/>
</dbReference>
<dbReference type="Pfam" id="PF17906">
    <property type="entry name" value="HTH_48"/>
    <property type="match status" value="1"/>
</dbReference>
<protein>
    <recommendedName>
        <fullName evidence="2">Mos1 transposase HTH domain-containing protein</fullName>
    </recommendedName>
</protein>
<dbReference type="GO" id="GO:0003690">
    <property type="term" value="F:double-stranded DNA binding"/>
    <property type="evidence" value="ECO:0007669"/>
    <property type="project" value="TreeGrafter"/>
</dbReference>
<reference evidence="3" key="2">
    <citation type="submission" date="2016-04" db="UniProtKB">
        <authorList>
            <consortium name="EnsemblMetazoa"/>
        </authorList>
    </citation>
    <scope>IDENTIFICATION</scope>
</reference>
<dbReference type="InParanoid" id="A0A158N9V2"/>
<dbReference type="Gene3D" id="1.10.10.10">
    <property type="entry name" value="Winged helix-like DNA-binding domain superfamily/Winged helix DNA-binding domain"/>
    <property type="match status" value="1"/>
</dbReference>
<dbReference type="GO" id="GO:0046975">
    <property type="term" value="F:histone H3K36 methyltransferase activity"/>
    <property type="evidence" value="ECO:0007669"/>
    <property type="project" value="TreeGrafter"/>
</dbReference>
<feature type="domain" description="Mos1 transposase HTH" evidence="2">
    <location>
        <begin position="38"/>
        <end position="73"/>
    </location>
</feature>
<dbReference type="GO" id="GO:0042800">
    <property type="term" value="F:histone H3K4 methyltransferase activity"/>
    <property type="evidence" value="ECO:0007669"/>
    <property type="project" value="TreeGrafter"/>
</dbReference>
<dbReference type="EnsemblMetazoa" id="XM_012198920.1">
    <property type="protein sequence ID" value="XP_012054310.1"/>
    <property type="gene ID" value="LOC105617360"/>
</dbReference>
<dbReference type="GO" id="GO:0044774">
    <property type="term" value="P:mitotic DNA integrity checkpoint signaling"/>
    <property type="evidence" value="ECO:0007669"/>
    <property type="project" value="TreeGrafter"/>
</dbReference>
<reference evidence="4" key="1">
    <citation type="journal article" date="2011" name="PLoS Genet.">
        <title>The genome sequence of the leaf-cutter ant Atta cephalotes reveals insights into its obligate symbiotic lifestyle.</title>
        <authorList>
            <person name="Suen G."/>
            <person name="Teiling C."/>
            <person name="Li L."/>
            <person name="Holt C."/>
            <person name="Abouheif E."/>
            <person name="Bornberg-Bauer E."/>
            <person name="Bouffard P."/>
            <person name="Caldera E.J."/>
            <person name="Cash E."/>
            <person name="Cavanaugh A."/>
            <person name="Denas O."/>
            <person name="Elhaik E."/>
            <person name="Fave M.J."/>
            <person name="Gadau J."/>
            <person name="Gibson J.D."/>
            <person name="Graur D."/>
            <person name="Grubbs K.J."/>
            <person name="Hagen D.E."/>
            <person name="Harkins T.T."/>
            <person name="Helmkampf M."/>
            <person name="Hu H."/>
            <person name="Johnson B.R."/>
            <person name="Kim J."/>
            <person name="Marsh S.E."/>
            <person name="Moeller J.A."/>
            <person name="Munoz-Torres M.C."/>
            <person name="Murphy M.C."/>
            <person name="Naughton M.C."/>
            <person name="Nigam S."/>
            <person name="Overson R."/>
            <person name="Rajakumar R."/>
            <person name="Reese J.T."/>
            <person name="Scott J.J."/>
            <person name="Smith C.R."/>
            <person name="Tao S."/>
            <person name="Tsutsui N.D."/>
            <person name="Viljakainen L."/>
            <person name="Wissler L."/>
            <person name="Yandell M.D."/>
            <person name="Zimmer F."/>
            <person name="Taylor J."/>
            <person name="Slater S.C."/>
            <person name="Clifton S.W."/>
            <person name="Warren W.C."/>
            <person name="Elsik C.G."/>
            <person name="Smith C.D."/>
            <person name="Weinstock G.M."/>
            <person name="Gerardo N.M."/>
            <person name="Currie C.R."/>
        </authorList>
    </citation>
    <scope>NUCLEOTIDE SEQUENCE [LARGE SCALE GENOMIC DNA]</scope>
</reference>
<accession>A0A158N9V2</accession>
<dbReference type="Proteomes" id="UP000005205">
    <property type="component" value="Unassembled WGS sequence"/>
</dbReference>
<dbReference type="SUPFAM" id="SSF46689">
    <property type="entry name" value="Homeodomain-like"/>
    <property type="match status" value="1"/>
</dbReference>
<dbReference type="GO" id="GO:0044547">
    <property type="term" value="F:DNA topoisomerase binding"/>
    <property type="evidence" value="ECO:0007669"/>
    <property type="project" value="TreeGrafter"/>
</dbReference>
<dbReference type="KEGG" id="acep:105617360"/>
<dbReference type="GO" id="GO:0035861">
    <property type="term" value="C:site of double-strand break"/>
    <property type="evidence" value="ECO:0007669"/>
    <property type="project" value="TreeGrafter"/>
</dbReference>
<dbReference type="GO" id="GO:0000014">
    <property type="term" value="F:single-stranded DNA endodeoxyribonuclease activity"/>
    <property type="evidence" value="ECO:0007669"/>
    <property type="project" value="TreeGrafter"/>
</dbReference>
<dbReference type="InterPro" id="IPR036388">
    <property type="entry name" value="WH-like_DNA-bd_sf"/>
</dbReference>
<keyword evidence="4" id="KW-1185">Reference proteome</keyword>
<dbReference type="GO" id="GO:0000793">
    <property type="term" value="C:condensed chromosome"/>
    <property type="evidence" value="ECO:0007669"/>
    <property type="project" value="TreeGrafter"/>
</dbReference>
<evidence type="ECO:0000256" key="1">
    <source>
        <dbReference type="ARBA" id="ARBA00004123"/>
    </source>
</evidence>
<name>A0A158N9V2_ATTCE</name>
<gene>
    <name evidence="3" type="primary">105617360</name>
</gene>
<dbReference type="Pfam" id="PF01359">
    <property type="entry name" value="Transposase_1"/>
    <property type="match status" value="1"/>
</dbReference>
<comment type="subcellular location">
    <subcellularLocation>
        <location evidence="1">Nucleus</location>
    </subcellularLocation>
</comment>